<keyword evidence="4" id="KW-1185">Reference proteome</keyword>
<dbReference type="PANTHER" id="PTHR23028">
    <property type="entry name" value="ACETYLTRANSFERASE"/>
    <property type="match status" value="1"/>
</dbReference>
<feature type="transmembrane region" description="Helical" evidence="1">
    <location>
        <begin position="281"/>
        <end position="303"/>
    </location>
</feature>
<reference evidence="3 4" key="1">
    <citation type="submission" date="2023-11" db="EMBL/GenBank/DDBJ databases">
        <title>Paucibacter sp. nov., isolated from fresh soil in Korea.</title>
        <authorList>
            <person name="Le N.T.T."/>
        </authorList>
    </citation>
    <scope>NUCLEOTIDE SEQUENCE [LARGE SCALE GENOMIC DNA]</scope>
    <source>
        <strain evidence="3 4">R3-3</strain>
    </source>
</reference>
<dbReference type="GO" id="GO:0016746">
    <property type="term" value="F:acyltransferase activity"/>
    <property type="evidence" value="ECO:0007669"/>
    <property type="project" value="UniProtKB-KW"/>
</dbReference>
<accession>A0ABU5DRG7</accession>
<dbReference type="EC" id="2.3.-.-" evidence="3"/>
<dbReference type="Pfam" id="PF01757">
    <property type="entry name" value="Acyl_transf_3"/>
    <property type="match status" value="1"/>
</dbReference>
<proteinExistence type="predicted"/>
<feature type="transmembrane region" description="Helical" evidence="1">
    <location>
        <begin position="309"/>
        <end position="329"/>
    </location>
</feature>
<feature type="transmembrane region" description="Helical" evidence="1">
    <location>
        <begin position="249"/>
        <end position="269"/>
    </location>
</feature>
<sequence>MNSSSSSSDKSRLSTLDAMRGLGAFAVLLFHFLINGEMIAPKGYLAVDFFFLLSGLVIAHTYDSRLRSGMSFGRFTTLRLVRLYPLFIVGLLFGALRRFGYAALERGDGWSPAQLLQAGAFEILMLPSPLSENLFVLNGPSWSLFFEMAVSLAYAGLLFRLRTGTLAVLTALFGVLLVVTAVQHGSLEMGLKWAWFHGSVARTGFSFTLGMLIQRSLRSGGPARPSWLALVPCAGLLACLLAQGELGVLFDLVIVMAVAPLLVWLGASYDPPAVLQGPARWIGELSYPVYAIHYPLMFLWLFAAKRAHLPLAAQLVGFVLLTAGLAWALNRWWDVPVRRWLNARIGGARRAGVGPQTVP</sequence>
<dbReference type="Proteomes" id="UP001285263">
    <property type="component" value="Unassembled WGS sequence"/>
</dbReference>
<keyword evidence="1" id="KW-0812">Transmembrane</keyword>
<dbReference type="RefSeq" id="WP_320426886.1">
    <property type="nucleotide sequence ID" value="NZ_JAXCLA010000012.1"/>
</dbReference>
<feature type="transmembrane region" description="Helical" evidence="1">
    <location>
        <begin position="21"/>
        <end position="38"/>
    </location>
</feature>
<feature type="domain" description="Acyltransferase 3" evidence="2">
    <location>
        <begin position="16"/>
        <end position="330"/>
    </location>
</feature>
<comment type="caution">
    <text evidence="3">The sequence shown here is derived from an EMBL/GenBank/DDBJ whole genome shotgun (WGS) entry which is preliminary data.</text>
</comment>
<gene>
    <name evidence="3" type="ORF">SNE35_30745</name>
</gene>
<evidence type="ECO:0000259" key="2">
    <source>
        <dbReference type="Pfam" id="PF01757"/>
    </source>
</evidence>
<feature type="transmembrane region" description="Helical" evidence="1">
    <location>
        <begin position="44"/>
        <end position="62"/>
    </location>
</feature>
<evidence type="ECO:0000256" key="1">
    <source>
        <dbReference type="SAM" id="Phobius"/>
    </source>
</evidence>
<dbReference type="InterPro" id="IPR002656">
    <property type="entry name" value="Acyl_transf_3_dom"/>
</dbReference>
<keyword evidence="3" id="KW-0012">Acyltransferase</keyword>
<dbReference type="PANTHER" id="PTHR23028:SF134">
    <property type="entry name" value="PUTATIVE (AFU_ORTHOLOGUE AFUA_4G08520)-RELATED"/>
    <property type="match status" value="1"/>
</dbReference>
<feature type="transmembrane region" description="Helical" evidence="1">
    <location>
        <begin position="166"/>
        <end position="187"/>
    </location>
</feature>
<feature type="transmembrane region" description="Helical" evidence="1">
    <location>
        <begin position="83"/>
        <end position="104"/>
    </location>
</feature>
<name>A0ABU5DRG7_9BURK</name>
<keyword evidence="1" id="KW-0472">Membrane</keyword>
<evidence type="ECO:0000313" key="3">
    <source>
        <dbReference type="EMBL" id="MDY0748916.1"/>
    </source>
</evidence>
<evidence type="ECO:0000313" key="4">
    <source>
        <dbReference type="Proteomes" id="UP001285263"/>
    </source>
</evidence>
<keyword evidence="1" id="KW-1133">Transmembrane helix</keyword>
<keyword evidence="3" id="KW-0808">Transferase</keyword>
<feature type="transmembrane region" description="Helical" evidence="1">
    <location>
        <begin position="141"/>
        <end position="159"/>
    </location>
</feature>
<organism evidence="3 4">
    <name type="scientific">Roseateles agri</name>
    <dbReference type="NCBI Taxonomy" id="3098619"/>
    <lineage>
        <taxon>Bacteria</taxon>
        <taxon>Pseudomonadati</taxon>
        <taxon>Pseudomonadota</taxon>
        <taxon>Betaproteobacteria</taxon>
        <taxon>Burkholderiales</taxon>
        <taxon>Sphaerotilaceae</taxon>
        <taxon>Roseateles</taxon>
    </lineage>
</organism>
<protein>
    <submittedName>
        <fullName evidence="3">Acyltransferase</fullName>
        <ecNumber evidence="3">2.3.-.-</ecNumber>
    </submittedName>
</protein>
<dbReference type="InterPro" id="IPR050879">
    <property type="entry name" value="Acyltransferase_3"/>
</dbReference>
<dbReference type="EMBL" id="JAXCLA010000012">
    <property type="protein sequence ID" value="MDY0748916.1"/>
    <property type="molecule type" value="Genomic_DNA"/>
</dbReference>